<keyword evidence="2" id="KW-1133">Transmembrane helix</keyword>
<dbReference type="AlphaFoldDB" id="A0A8H3BTJ1"/>
<reference evidence="3" key="1">
    <citation type="submission" date="2021-01" db="EMBL/GenBank/DDBJ databases">
        <authorList>
            <person name="Kaushik A."/>
        </authorList>
    </citation>
    <scope>NUCLEOTIDE SEQUENCE</scope>
    <source>
        <strain evidence="3">AG6-10EEA</strain>
    </source>
</reference>
<proteinExistence type="predicted"/>
<accession>A0A8H3BTJ1</accession>
<organism evidence="3 4">
    <name type="scientific">Rhizoctonia solani</name>
    <dbReference type="NCBI Taxonomy" id="456999"/>
    <lineage>
        <taxon>Eukaryota</taxon>
        <taxon>Fungi</taxon>
        <taxon>Dikarya</taxon>
        <taxon>Basidiomycota</taxon>
        <taxon>Agaricomycotina</taxon>
        <taxon>Agaricomycetes</taxon>
        <taxon>Cantharellales</taxon>
        <taxon>Ceratobasidiaceae</taxon>
        <taxon>Rhizoctonia</taxon>
    </lineage>
</organism>
<keyword evidence="2" id="KW-0472">Membrane</keyword>
<sequence length="710" mass="79976">MSRLKTQVVWGVFVIATWIEGIVCYRINTTIHDTNLVHVTYSDASIECDRWVNSWLFWKVCDSWLKPWTPGVYRSQGKLATFHSSLNHQFASVTIEFRGTDVWVYGPSSGQLAEFPPDYKICLYESYHLSSKSQCYQANITEAYSASGDEDEPVVVFARGELQDHEHRIVISVANPVDNIQKYNGIKFSHAVYTAERPAPWPVKEDRWRYREVVMHDTHPFLSYSPPVSLGRSNKRPAWTAKVHTAEDGSVTSWHELESHNAADQDQWGVSTKIKSGAVAIYGAPSAYIDIENRDILGFVCVRLDLGLCETVDLKTIYENEGYHSKYEPVLLWRNDALDPSRETRISIRLVKSPTRSGTVFPFKSINYFEEKGYANPGSIVANFENVTIHYDDQSVSYNPKKRCLDPLKRVTCSSWFDPWVTREVGPSGSVLIYRSTLSRYRVHEDPHISLSFRGSAMYLYGAPNAYAVRPFAPQGICINDACRVIDIEQAYLHSPLGDKSAGVSTIRGEKRATRDVTASLSTPHPELEPVPIWSVTDLDDKVEHTFRLALAPLPSPDDAEMSFVKVVYTQVNYPYGDRPNSPAPELDPSYTGPAHPPYATKWILDHRVPASPPISVKPPPRQSPSLLLLAFALLVAWFCLPPTLSFLRNKTGRLNHFYRVILQPLLNPPGRPPSRHPNATDTLPFVNSTQSPDRSALPENSVALVDLLS</sequence>
<evidence type="ECO:0000313" key="4">
    <source>
        <dbReference type="Proteomes" id="UP000663853"/>
    </source>
</evidence>
<feature type="transmembrane region" description="Helical" evidence="2">
    <location>
        <begin position="627"/>
        <end position="648"/>
    </location>
</feature>
<gene>
    <name evidence="3" type="ORF">RDB_LOCUS67034</name>
</gene>
<feature type="region of interest" description="Disordered" evidence="1">
    <location>
        <begin position="669"/>
        <end position="697"/>
    </location>
</feature>
<name>A0A8H3BTJ1_9AGAM</name>
<protein>
    <submittedName>
        <fullName evidence="3">Uncharacterized protein</fullName>
    </submittedName>
</protein>
<dbReference type="Proteomes" id="UP000663853">
    <property type="component" value="Unassembled WGS sequence"/>
</dbReference>
<evidence type="ECO:0000313" key="3">
    <source>
        <dbReference type="EMBL" id="CAE6464911.1"/>
    </source>
</evidence>
<evidence type="ECO:0000256" key="2">
    <source>
        <dbReference type="SAM" id="Phobius"/>
    </source>
</evidence>
<keyword evidence="2" id="KW-0812">Transmembrane</keyword>
<feature type="compositionally biased region" description="Polar residues" evidence="1">
    <location>
        <begin position="678"/>
        <end position="694"/>
    </location>
</feature>
<evidence type="ECO:0000256" key="1">
    <source>
        <dbReference type="SAM" id="MobiDB-lite"/>
    </source>
</evidence>
<dbReference type="EMBL" id="CAJMXA010001577">
    <property type="protein sequence ID" value="CAE6464911.1"/>
    <property type="molecule type" value="Genomic_DNA"/>
</dbReference>
<comment type="caution">
    <text evidence="3">The sequence shown here is derived from an EMBL/GenBank/DDBJ whole genome shotgun (WGS) entry which is preliminary data.</text>
</comment>